<accession>A0A377LRC5</accession>
<protein>
    <submittedName>
        <fullName evidence="2">Tartrate transporter</fullName>
    </submittedName>
</protein>
<evidence type="ECO:0000313" key="3">
    <source>
        <dbReference type="Proteomes" id="UP000255106"/>
    </source>
</evidence>
<sequence>MSSTSAAAGLAAIGAIANLIGGAVMVNAYGIINERTGSYTLAMLPLATLCVAGGIAVLIMGRQARNAQLHEKQVTH</sequence>
<keyword evidence="1" id="KW-0472">Membrane</keyword>
<keyword evidence="1" id="KW-1133">Transmembrane helix</keyword>
<dbReference type="EMBL" id="UGJB01000004">
    <property type="protein sequence ID" value="STQ08568.1"/>
    <property type="molecule type" value="Genomic_DNA"/>
</dbReference>
<evidence type="ECO:0000313" key="2">
    <source>
        <dbReference type="EMBL" id="STQ08568.1"/>
    </source>
</evidence>
<proteinExistence type="predicted"/>
<dbReference type="AlphaFoldDB" id="A0A377LRC5"/>
<dbReference type="InterPro" id="IPR036259">
    <property type="entry name" value="MFS_trans_sf"/>
</dbReference>
<feature type="transmembrane region" description="Helical" evidence="1">
    <location>
        <begin position="38"/>
        <end position="60"/>
    </location>
</feature>
<dbReference type="Proteomes" id="UP000255106">
    <property type="component" value="Unassembled WGS sequence"/>
</dbReference>
<reference evidence="2 3" key="1">
    <citation type="submission" date="2018-06" db="EMBL/GenBank/DDBJ databases">
        <authorList>
            <consortium name="Pathogen Informatics"/>
            <person name="Doyle S."/>
        </authorList>
    </citation>
    <scope>NUCLEOTIDE SEQUENCE [LARGE SCALE GENOMIC DNA]</scope>
    <source>
        <strain evidence="2 3">NCTC10005</strain>
    </source>
</reference>
<gene>
    <name evidence="2" type="primary">ttuB_2</name>
    <name evidence="2" type="ORF">NCTC10005_01252</name>
</gene>
<organism evidence="2 3">
    <name type="scientific">Enterobacter cloacae</name>
    <dbReference type="NCBI Taxonomy" id="550"/>
    <lineage>
        <taxon>Bacteria</taxon>
        <taxon>Pseudomonadati</taxon>
        <taxon>Pseudomonadota</taxon>
        <taxon>Gammaproteobacteria</taxon>
        <taxon>Enterobacterales</taxon>
        <taxon>Enterobacteriaceae</taxon>
        <taxon>Enterobacter</taxon>
        <taxon>Enterobacter cloacae complex</taxon>
    </lineage>
</organism>
<name>A0A377LRC5_ENTCL</name>
<keyword evidence="1" id="KW-0812">Transmembrane</keyword>
<evidence type="ECO:0000256" key="1">
    <source>
        <dbReference type="SAM" id="Phobius"/>
    </source>
</evidence>
<dbReference type="SUPFAM" id="SSF103473">
    <property type="entry name" value="MFS general substrate transporter"/>
    <property type="match status" value="1"/>
</dbReference>